<reference evidence="1" key="1">
    <citation type="submission" date="2021-03" db="EMBL/GenBank/DDBJ databases">
        <authorList>
            <consortium name="DOE Joint Genome Institute"/>
            <person name="Ahrendt S."/>
            <person name="Looney B.P."/>
            <person name="Miyauchi S."/>
            <person name="Morin E."/>
            <person name="Drula E."/>
            <person name="Courty P.E."/>
            <person name="Chicoki N."/>
            <person name="Fauchery L."/>
            <person name="Kohler A."/>
            <person name="Kuo A."/>
            <person name="Labutti K."/>
            <person name="Pangilinan J."/>
            <person name="Lipzen A."/>
            <person name="Riley R."/>
            <person name="Andreopoulos W."/>
            <person name="He G."/>
            <person name="Johnson J."/>
            <person name="Barry K.W."/>
            <person name="Grigoriev I.V."/>
            <person name="Nagy L."/>
            <person name="Hibbett D."/>
            <person name="Henrissat B."/>
            <person name="Matheny P.B."/>
            <person name="Labbe J."/>
            <person name="Martin F."/>
        </authorList>
    </citation>
    <scope>NUCLEOTIDE SEQUENCE</scope>
    <source>
        <strain evidence="1">HHB10654</strain>
    </source>
</reference>
<protein>
    <submittedName>
        <fullName evidence="1">Uncharacterized protein</fullName>
    </submittedName>
</protein>
<comment type="caution">
    <text evidence="1">The sequence shown here is derived from an EMBL/GenBank/DDBJ whole genome shotgun (WGS) entry which is preliminary data.</text>
</comment>
<dbReference type="EMBL" id="MU277263">
    <property type="protein sequence ID" value="KAI0056511.1"/>
    <property type="molecule type" value="Genomic_DNA"/>
</dbReference>
<reference evidence="1" key="2">
    <citation type="journal article" date="2022" name="New Phytol.">
        <title>Evolutionary transition to the ectomycorrhizal habit in the genomes of a hyperdiverse lineage of mushroom-forming fungi.</title>
        <authorList>
            <person name="Looney B."/>
            <person name="Miyauchi S."/>
            <person name="Morin E."/>
            <person name="Drula E."/>
            <person name="Courty P.E."/>
            <person name="Kohler A."/>
            <person name="Kuo A."/>
            <person name="LaButti K."/>
            <person name="Pangilinan J."/>
            <person name="Lipzen A."/>
            <person name="Riley R."/>
            <person name="Andreopoulos W."/>
            <person name="He G."/>
            <person name="Johnson J."/>
            <person name="Nolan M."/>
            <person name="Tritt A."/>
            <person name="Barry K.W."/>
            <person name="Grigoriev I.V."/>
            <person name="Nagy L.G."/>
            <person name="Hibbett D."/>
            <person name="Henrissat B."/>
            <person name="Matheny P.B."/>
            <person name="Labbe J."/>
            <person name="Martin F.M."/>
        </authorList>
    </citation>
    <scope>NUCLEOTIDE SEQUENCE</scope>
    <source>
        <strain evidence="1">HHB10654</strain>
    </source>
</reference>
<dbReference type="Proteomes" id="UP000814140">
    <property type="component" value="Unassembled WGS sequence"/>
</dbReference>
<evidence type="ECO:0000313" key="1">
    <source>
        <dbReference type="EMBL" id="KAI0056511.1"/>
    </source>
</evidence>
<gene>
    <name evidence="1" type="ORF">BV25DRAFT_1920950</name>
</gene>
<organism evidence="1 2">
    <name type="scientific">Artomyces pyxidatus</name>
    <dbReference type="NCBI Taxonomy" id="48021"/>
    <lineage>
        <taxon>Eukaryota</taxon>
        <taxon>Fungi</taxon>
        <taxon>Dikarya</taxon>
        <taxon>Basidiomycota</taxon>
        <taxon>Agaricomycotina</taxon>
        <taxon>Agaricomycetes</taxon>
        <taxon>Russulales</taxon>
        <taxon>Auriscalpiaceae</taxon>
        <taxon>Artomyces</taxon>
    </lineage>
</organism>
<proteinExistence type="predicted"/>
<sequence length="274" mass="29548">MLFCPLLALLADHKLDFHLTLWHLCAFQPALLALTTEPALEDFLNTLFSYTSTPEWLQHVTATQAWLAWLRKYGKGRSLRTANPRFVLRQWLLDEVIAKVEADAVSGRRAQDHPVRDFEATVRRDFAGAGPYAPISLPQPASSPFSHPSMASSVSIPSFTHRTSTTHIPIIPNPTITYPSSCDAPEALYSVSTSSASSVSPPTPPEMAYTNVKDVTSVKSSRTALSGEGLIAGNGNSIPYPKPAKPFTPPAAAAAPAATRPAKSKVGRDQFALG</sequence>
<keyword evidence="2" id="KW-1185">Reference proteome</keyword>
<accession>A0ACB8SLC9</accession>
<evidence type="ECO:0000313" key="2">
    <source>
        <dbReference type="Proteomes" id="UP000814140"/>
    </source>
</evidence>
<name>A0ACB8SLC9_9AGAM</name>